<feature type="signal peptide" evidence="1">
    <location>
        <begin position="1"/>
        <end position="23"/>
    </location>
</feature>
<dbReference type="InterPro" id="IPR001981">
    <property type="entry name" value="Colipase"/>
</dbReference>
<proteinExistence type="predicted"/>
<name>A0A8C8ZI16_PROSS</name>
<dbReference type="PANTHER" id="PTHR10041:SF5">
    <property type="entry name" value="LEUCINE-RICH COLIPASE-LIKE PROTEIN 1"/>
    <property type="match status" value="1"/>
</dbReference>
<dbReference type="Pfam" id="PF15083">
    <property type="entry name" value="Colipase-like"/>
    <property type="match status" value="1"/>
</dbReference>
<evidence type="ECO:0000313" key="2">
    <source>
        <dbReference type="Ensembl" id="ENSPSMP00000015372.1"/>
    </source>
</evidence>
<dbReference type="Ensembl" id="ENSPSMT00000017827.1">
    <property type="protein sequence ID" value="ENSPSMP00000015372.1"/>
    <property type="gene ID" value="ENSPSMG00000010948.1"/>
</dbReference>
<keyword evidence="1" id="KW-0732">Signal</keyword>
<reference evidence="2" key="1">
    <citation type="submission" date="2025-08" db="UniProtKB">
        <authorList>
            <consortium name="Ensembl"/>
        </authorList>
    </citation>
    <scope>IDENTIFICATION</scope>
</reference>
<dbReference type="GO" id="GO:0005576">
    <property type="term" value="C:extracellular region"/>
    <property type="evidence" value="ECO:0007669"/>
    <property type="project" value="InterPro"/>
</dbReference>
<dbReference type="AlphaFoldDB" id="A0A8C8ZI16"/>
<protein>
    <submittedName>
        <fullName evidence="2">Leucine rich colipase like 1</fullName>
    </submittedName>
</protein>
<accession>A0A8C8ZI16</accession>
<organism evidence="2 3">
    <name type="scientific">Prolemur simus</name>
    <name type="common">Greater bamboo lemur</name>
    <name type="synonym">Hapalemur simus</name>
    <dbReference type="NCBI Taxonomy" id="1328070"/>
    <lineage>
        <taxon>Eukaryota</taxon>
        <taxon>Metazoa</taxon>
        <taxon>Chordata</taxon>
        <taxon>Craniata</taxon>
        <taxon>Vertebrata</taxon>
        <taxon>Euteleostomi</taxon>
        <taxon>Mammalia</taxon>
        <taxon>Eutheria</taxon>
        <taxon>Euarchontoglires</taxon>
        <taxon>Primates</taxon>
        <taxon>Strepsirrhini</taxon>
        <taxon>Lemuriformes</taxon>
        <taxon>Lemuridae</taxon>
        <taxon>Prolemur</taxon>
    </lineage>
</organism>
<dbReference type="GO" id="GO:0007586">
    <property type="term" value="P:digestion"/>
    <property type="evidence" value="ECO:0007669"/>
    <property type="project" value="InterPro"/>
</dbReference>
<keyword evidence="3" id="KW-1185">Reference proteome</keyword>
<dbReference type="PANTHER" id="PTHR10041">
    <property type="entry name" value="COLIPASE"/>
    <property type="match status" value="1"/>
</dbReference>
<feature type="chain" id="PRO_5034914077" evidence="1">
    <location>
        <begin position="24"/>
        <end position="159"/>
    </location>
</feature>
<evidence type="ECO:0000256" key="1">
    <source>
        <dbReference type="SAM" id="SignalP"/>
    </source>
</evidence>
<dbReference type="GO" id="GO:0008047">
    <property type="term" value="F:enzyme activator activity"/>
    <property type="evidence" value="ECO:0007669"/>
    <property type="project" value="InterPro"/>
</dbReference>
<dbReference type="Proteomes" id="UP000694414">
    <property type="component" value="Unplaced"/>
</dbReference>
<evidence type="ECO:0000313" key="3">
    <source>
        <dbReference type="Proteomes" id="UP000694414"/>
    </source>
</evidence>
<dbReference type="GO" id="GO:0016042">
    <property type="term" value="P:lipid catabolic process"/>
    <property type="evidence" value="ECO:0007669"/>
    <property type="project" value="InterPro"/>
</dbReference>
<dbReference type="GeneTree" id="ENSGT00390000012041"/>
<gene>
    <name evidence="2" type="primary">LRCOL1</name>
</gene>
<reference evidence="2" key="2">
    <citation type="submission" date="2025-09" db="UniProtKB">
        <authorList>
            <consortium name="Ensembl"/>
        </authorList>
    </citation>
    <scope>IDENTIFICATION</scope>
</reference>
<sequence length="159" mass="17700">MAGWGQTLLPLLLLLLPLPLSGSLEWKPTGLGHKGTREGCEGHGECLSQCCVPNSLNPQKFCTPKTVFRKCLSWQRPNGDKCQGHDECQSGCCTRISVDPQLFCTAKTIFQQCVRWRKPNGDYCCGHDDCRSRCCLQLNEVSPYRCIPRTGILAQCLPL</sequence>